<keyword evidence="3" id="KW-1185">Reference proteome</keyword>
<name>A0A017T3M9_9BACT</name>
<dbReference type="InterPro" id="IPR038733">
    <property type="entry name" value="Predicted_DNA_bind_prot_RHH"/>
</dbReference>
<dbReference type="Proteomes" id="UP000019678">
    <property type="component" value="Unassembled WGS sequence"/>
</dbReference>
<organism evidence="2 3">
    <name type="scientific">Chondromyces apiculatus DSM 436</name>
    <dbReference type="NCBI Taxonomy" id="1192034"/>
    <lineage>
        <taxon>Bacteria</taxon>
        <taxon>Pseudomonadati</taxon>
        <taxon>Myxococcota</taxon>
        <taxon>Polyangia</taxon>
        <taxon>Polyangiales</taxon>
        <taxon>Polyangiaceae</taxon>
        <taxon>Chondromyces</taxon>
    </lineage>
</organism>
<feature type="domain" description="Predicted DNA-binding protein ribbon-helix-helix" evidence="1">
    <location>
        <begin position="11"/>
        <end position="54"/>
    </location>
</feature>
<accession>A0A017T3M9</accession>
<dbReference type="EMBL" id="ASRX01000050">
    <property type="protein sequence ID" value="EYF03156.1"/>
    <property type="molecule type" value="Genomic_DNA"/>
</dbReference>
<reference evidence="2 3" key="1">
    <citation type="submission" date="2013-05" db="EMBL/GenBank/DDBJ databases">
        <title>Genome assembly of Chondromyces apiculatus DSM 436.</title>
        <authorList>
            <person name="Sharma G."/>
            <person name="Khatri I."/>
            <person name="Kaur C."/>
            <person name="Mayilraj S."/>
            <person name="Subramanian S."/>
        </authorList>
    </citation>
    <scope>NUCLEOTIDE SEQUENCE [LARGE SCALE GENOMIC DNA]</scope>
    <source>
        <strain evidence="2 3">DSM 436</strain>
    </source>
</reference>
<dbReference type="eggNOG" id="ENOG50319F6">
    <property type="taxonomic scope" value="Bacteria"/>
</dbReference>
<proteinExistence type="predicted"/>
<sequence>MWTGGRGMSRKKVSTTIYITPEQADRLKLLHERTKVPIAVYIREGIDLVLKHYEHHLPGQMTLDAPPSSMTTPAKK</sequence>
<dbReference type="STRING" id="1192034.CAP_6132"/>
<protein>
    <recommendedName>
        <fullName evidence="1">Predicted DNA-binding protein ribbon-helix-helix domain-containing protein</fullName>
    </recommendedName>
</protein>
<evidence type="ECO:0000313" key="2">
    <source>
        <dbReference type="EMBL" id="EYF03156.1"/>
    </source>
</evidence>
<dbReference type="AlphaFoldDB" id="A0A017T3M9"/>
<evidence type="ECO:0000259" key="1">
    <source>
        <dbReference type="Pfam" id="PF12651"/>
    </source>
</evidence>
<dbReference type="Pfam" id="PF12651">
    <property type="entry name" value="RHH_3"/>
    <property type="match status" value="1"/>
</dbReference>
<gene>
    <name evidence="2" type="ORF">CAP_6132</name>
</gene>
<evidence type="ECO:0000313" key="3">
    <source>
        <dbReference type="Proteomes" id="UP000019678"/>
    </source>
</evidence>
<comment type="caution">
    <text evidence="2">The sequence shown here is derived from an EMBL/GenBank/DDBJ whole genome shotgun (WGS) entry which is preliminary data.</text>
</comment>